<evidence type="ECO:0000313" key="3">
    <source>
        <dbReference type="Proteomes" id="UP000054653"/>
    </source>
</evidence>
<dbReference type="AlphaFoldDB" id="A0A0V1C6L3"/>
<protein>
    <submittedName>
        <fullName evidence="2">Uncharacterized protein</fullName>
    </submittedName>
</protein>
<proteinExistence type="predicted"/>
<feature type="compositionally biased region" description="Basic and acidic residues" evidence="1">
    <location>
        <begin position="1"/>
        <end position="12"/>
    </location>
</feature>
<dbReference type="Proteomes" id="UP000054653">
    <property type="component" value="Unassembled WGS sequence"/>
</dbReference>
<reference evidence="2 3" key="1">
    <citation type="submission" date="2015-01" db="EMBL/GenBank/DDBJ databases">
        <title>Evolution of Trichinella species and genotypes.</title>
        <authorList>
            <person name="Korhonen P.K."/>
            <person name="Edoardo P."/>
            <person name="Giuseppe L.R."/>
            <person name="Gasser R.B."/>
        </authorList>
    </citation>
    <scope>NUCLEOTIDE SEQUENCE [LARGE SCALE GENOMIC DNA]</scope>
    <source>
        <strain evidence="2">ISS120</strain>
    </source>
</reference>
<sequence>MPSGKRETERKGNTPVNTGPSPNSDGRTYNLVEEADGAARGSGSLHDLPNHLSELLAYVTCQPLLQAVFYYLQGALM</sequence>
<evidence type="ECO:0000256" key="1">
    <source>
        <dbReference type="SAM" id="MobiDB-lite"/>
    </source>
</evidence>
<feature type="compositionally biased region" description="Polar residues" evidence="1">
    <location>
        <begin position="14"/>
        <end position="27"/>
    </location>
</feature>
<feature type="region of interest" description="Disordered" evidence="1">
    <location>
        <begin position="1"/>
        <end position="29"/>
    </location>
</feature>
<accession>A0A0V1C6L3</accession>
<name>A0A0V1C6L3_TRIBR</name>
<organism evidence="2 3">
    <name type="scientific">Trichinella britovi</name>
    <name type="common">Parasitic roundworm</name>
    <dbReference type="NCBI Taxonomy" id="45882"/>
    <lineage>
        <taxon>Eukaryota</taxon>
        <taxon>Metazoa</taxon>
        <taxon>Ecdysozoa</taxon>
        <taxon>Nematoda</taxon>
        <taxon>Enoplea</taxon>
        <taxon>Dorylaimia</taxon>
        <taxon>Trichinellida</taxon>
        <taxon>Trichinellidae</taxon>
        <taxon>Trichinella</taxon>
    </lineage>
</organism>
<gene>
    <name evidence="2" type="ORF">T03_15158</name>
</gene>
<comment type="caution">
    <text evidence="2">The sequence shown here is derived from an EMBL/GenBank/DDBJ whole genome shotgun (WGS) entry which is preliminary data.</text>
</comment>
<keyword evidence="3" id="KW-1185">Reference proteome</keyword>
<evidence type="ECO:0000313" key="2">
    <source>
        <dbReference type="EMBL" id="KRY44917.1"/>
    </source>
</evidence>
<dbReference type="EMBL" id="JYDI01000449">
    <property type="protein sequence ID" value="KRY44917.1"/>
    <property type="molecule type" value="Genomic_DNA"/>
</dbReference>